<feature type="compositionally biased region" description="Polar residues" evidence="2">
    <location>
        <begin position="802"/>
        <end position="815"/>
    </location>
</feature>
<keyword evidence="1" id="KW-0175">Coiled coil</keyword>
<dbReference type="EMBL" id="GG662650">
    <property type="protein sequence ID" value="EAR98036.2"/>
    <property type="molecule type" value="Genomic_DNA"/>
</dbReference>
<proteinExistence type="predicted"/>
<reference evidence="4" key="1">
    <citation type="journal article" date="2006" name="PLoS Biol.">
        <title>Macronuclear genome sequence of the ciliate Tetrahymena thermophila, a model eukaryote.</title>
        <authorList>
            <person name="Eisen J.A."/>
            <person name="Coyne R.S."/>
            <person name="Wu M."/>
            <person name="Wu D."/>
            <person name="Thiagarajan M."/>
            <person name="Wortman J.R."/>
            <person name="Badger J.H."/>
            <person name="Ren Q."/>
            <person name="Amedeo P."/>
            <person name="Jones K.M."/>
            <person name="Tallon L.J."/>
            <person name="Delcher A.L."/>
            <person name="Salzberg S.L."/>
            <person name="Silva J.C."/>
            <person name="Haas B.J."/>
            <person name="Majoros W.H."/>
            <person name="Farzad M."/>
            <person name="Carlton J.M."/>
            <person name="Smith R.K. Jr."/>
            <person name="Garg J."/>
            <person name="Pearlman R.E."/>
            <person name="Karrer K.M."/>
            <person name="Sun L."/>
            <person name="Manning G."/>
            <person name="Elde N.C."/>
            <person name="Turkewitz A.P."/>
            <person name="Asai D.J."/>
            <person name="Wilkes D.E."/>
            <person name="Wang Y."/>
            <person name="Cai H."/>
            <person name="Collins K."/>
            <person name="Stewart B.A."/>
            <person name="Lee S.R."/>
            <person name="Wilamowska K."/>
            <person name="Weinberg Z."/>
            <person name="Ruzzo W.L."/>
            <person name="Wloga D."/>
            <person name="Gaertig J."/>
            <person name="Frankel J."/>
            <person name="Tsao C.-C."/>
            <person name="Gorovsky M.A."/>
            <person name="Keeling P.J."/>
            <person name="Waller R.F."/>
            <person name="Patron N.J."/>
            <person name="Cherry J.M."/>
            <person name="Stover N.A."/>
            <person name="Krieger C.J."/>
            <person name="del Toro C."/>
            <person name="Ryder H.F."/>
            <person name="Williamson S.C."/>
            <person name="Barbeau R.A."/>
            <person name="Hamilton E.P."/>
            <person name="Orias E."/>
        </authorList>
    </citation>
    <scope>NUCLEOTIDE SEQUENCE [LARGE SCALE GENOMIC DNA]</scope>
    <source>
        <strain evidence="4">SB210</strain>
    </source>
</reference>
<name>Q23NE6_TETTS</name>
<protein>
    <submittedName>
        <fullName evidence="3">Uncharacterized protein</fullName>
    </submittedName>
</protein>
<evidence type="ECO:0000256" key="2">
    <source>
        <dbReference type="SAM" id="MobiDB-lite"/>
    </source>
</evidence>
<dbReference type="KEGG" id="tet:TTHERM_01159900"/>
<dbReference type="HOGENOM" id="CLU_359236_0_0_1"/>
<dbReference type="OrthoDB" id="325354at2759"/>
<feature type="compositionally biased region" description="Basic and acidic residues" evidence="2">
    <location>
        <begin position="779"/>
        <end position="788"/>
    </location>
</feature>
<organism evidence="3 4">
    <name type="scientific">Tetrahymena thermophila (strain SB210)</name>
    <dbReference type="NCBI Taxonomy" id="312017"/>
    <lineage>
        <taxon>Eukaryota</taxon>
        <taxon>Sar</taxon>
        <taxon>Alveolata</taxon>
        <taxon>Ciliophora</taxon>
        <taxon>Intramacronucleata</taxon>
        <taxon>Oligohymenophorea</taxon>
        <taxon>Hymenostomatida</taxon>
        <taxon>Tetrahymenina</taxon>
        <taxon>Tetrahymenidae</taxon>
        <taxon>Tetrahymena</taxon>
    </lineage>
</organism>
<feature type="region of interest" description="Disordered" evidence="2">
    <location>
        <begin position="763"/>
        <end position="865"/>
    </location>
</feature>
<gene>
    <name evidence="3" type="ORF">TTHERM_01159900</name>
</gene>
<feature type="coiled-coil region" evidence="1">
    <location>
        <begin position="513"/>
        <end position="640"/>
    </location>
</feature>
<evidence type="ECO:0000313" key="3">
    <source>
        <dbReference type="EMBL" id="EAR98036.2"/>
    </source>
</evidence>
<dbReference type="InParanoid" id="Q23NE6"/>
<dbReference type="Proteomes" id="UP000009168">
    <property type="component" value="Unassembled WGS sequence"/>
</dbReference>
<evidence type="ECO:0000256" key="1">
    <source>
        <dbReference type="SAM" id="Coils"/>
    </source>
</evidence>
<accession>Q23NE6</accession>
<dbReference type="AlphaFoldDB" id="Q23NE6"/>
<keyword evidence="4" id="KW-1185">Reference proteome</keyword>
<sequence length="865" mass="101502">MILAIRFIYSNNKQSNLKKIFFLFEIVSDKQNQLITIIFYQIFQKQFIFVNYLSGQLTLIQMIDRKQAKTSLNSSFRKVDDWVVKRKEKEIQNDNYISKFVSDENDEIIFKNAYKNFDEFVNNVFSSDKSIKDYLRGRNSDQQKVYDSNFQKGIQSRSQEHQAALKKKMNFNNSPQHSPLNGYKNLHNTNLKKVNNKSPQNNNIISSTSYGYFRDQNKKENDFFSKTSHLFKSNSKIQQNLLPKVKVHKYNLQDSSLKSPSKISKEGSLKFINSSIKEGSLKVNSKVTKEGSINNSPSKPLPFIELEASKLIDMQMPDENSNMYDFLKEQGQNIQQVENDIVNNHFLSSKMLFQNSKEVISNNSTTFLLQNSQRILGDSEFISPPKRLFSKHVYKQIYVNIYRLHNLIKNESQKDVKFNLRLPLSCIQILNMLYEFTQDEIYKTLSQISQKYIFCYDSSIINLLSNHLKISRIQLILLLFFNLSSFIEIDFQNKTYCFWELFNEVCKILDSSNKDNEILIQNLRLQIQKQNEELSILQKENDLYKQNIENIQKKCEDQFANEKTSILDQLQQKIKENQKLQDEMSLYKKQIKTQEGIFMQNEAEMKMFTKQLENEFSTSIQQMEKNIFDLNNQNTSYANKIIIMQDSYAAQLVSIRNFRERIFDLESKMGQIIEENSRLNARAGTNFYELTPRPSFTSLDQILNTINNQDQQKKQVQTINFKLKSTQKKVHEKAKQIQTYINGIKQSYENKIQELSEQQQISNNQQDLKKKVKQKPKVVQKDQKDIKDQQNSQQQRYKVNPYQATSQISKMSLGTESEEVLGRSAVENDLEKISSSNINKKPTHKDNSSINLPQKQIDFESLNHS</sequence>
<dbReference type="RefSeq" id="XP_001018281.2">
    <property type="nucleotide sequence ID" value="XM_001018281.2"/>
</dbReference>
<evidence type="ECO:0000313" key="4">
    <source>
        <dbReference type="Proteomes" id="UP000009168"/>
    </source>
</evidence>
<dbReference type="GeneID" id="7840051"/>